<evidence type="ECO:0008006" key="4">
    <source>
        <dbReference type="Google" id="ProtNLM"/>
    </source>
</evidence>
<organism evidence="2 3">
    <name type="scientific">Acropora cervicornis</name>
    <name type="common">Staghorn coral</name>
    <dbReference type="NCBI Taxonomy" id="6130"/>
    <lineage>
        <taxon>Eukaryota</taxon>
        <taxon>Metazoa</taxon>
        <taxon>Cnidaria</taxon>
        <taxon>Anthozoa</taxon>
        <taxon>Hexacorallia</taxon>
        <taxon>Scleractinia</taxon>
        <taxon>Astrocoeniina</taxon>
        <taxon>Acroporidae</taxon>
        <taxon>Acropora</taxon>
    </lineage>
</organism>
<feature type="region of interest" description="Disordered" evidence="1">
    <location>
        <begin position="1"/>
        <end position="20"/>
    </location>
</feature>
<evidence type="ECO:0000313" key="2">
    <source>
        <dbReference type="EMBL" id="KAK2573371.1"/>
    </source>
</evidence>
<reference evidence="2" key="2">
    <citation type="journal article" date="2023" name="Science">
        <title>Genomic signatures of disease resistance in endangered staghorn corals.</title>
        <authorList>
            <person name="Vollmer S.V."/>
            <person name="Selwyn J.D."/>
            <person name="Despard B.A."/>
            <person name="Roesel C.L."/>
        </authorList>
    </citation>
    <scope>NUCLEOTIDE SEQUENCE</scope>
    <source>
        <strain evidence="2">K2</strain>
    </source>
</reference>
<protein>
    <recommendedName>
        <fullName evidence="4">Reverse transcriptase</fullName>
    </recommendedName>
</protein>
<proteinExistence type="predicted"/>
<gene>
    <name evidence="2" type="ORF">P5673_001021</name>
</gene>
<dbReference type="AlphaFoldDB" id="A0AAD9R5F8"/>
<dbReference type="Proteomes" id="UP001249851">
    <property type="component" value="Unassembled WGS sequence"/>
</dbReference>
<evidence type="ECO:0000256" key="1">
    <source>
        <dbReference type="SAM" id="MobiDB-lite"/>
    </source>
</evidence>
<evidence type="ECO:0000313" key="3">
    <source>
        <dbReference type="Proteomes" id="UP001249851"/>
    </source>
</evidence>
<sequence length="135" mass="15424">DESSRRTEKETTSDSVHGINLKQRPGSTRIAIHKDLQLPPISMLHHWLCTKDRNRSIARTALLDYRKAFDMLNFSALGLSQLPLTGSQRVNLNNNYCYYSWLNVPARVPQGKRLGPWLFLVKANNLKLPGESFSM</sequence>
<dbReference type="EMBL" id="JARQWQ010000002">
    <property type="protein sequence ID" value="KAK2573371.1"/>
    <property type="molecule type" value="Genomic_DNA"/>
</dbReference>
<keyword evidence="3" id="KW-1185">Reference proteome</keyword>
<name>A0AAD9R5F8_ACRCE</name>
<feature type="compositionally biased region" description="Basic and acidic residues" evidence="1">
    <location>
        <begin position="1"/>
        <end position="12"/>
    </location>
</feature>
<reference evidence="2" key="1">
    <citation type="journal article" date="2023" name="G3 (Bethesda)">
        <title>Whole genome assembly and annotation of the endangered Caribbean coral Acropora cervicornis.</title>
        <authorList>
            <person name="Selwyn J.D."/>
            <person name="Vollmer S.V."/>
        </authorList>
    </citation>
    <scope>NUCLEOTIDE SEQUENCE</scope>
    <source>
        <strain evidence="2">K2</strain>
    </source>
</reference>
<feature type="non-terminal residue" evidence="2">
    <location>
        <position position="1"/>
    </location>
</feature>
<accession>A0AAD9R5F8</accession>
<comment type="caution">
    <text evidence="2">The sequence shown here is derived from an EMBL/GenBank/DDBJ whole genome shotgun (WGS) entry which is preliminary data.</text>
</comment>